<dbReference type="RefSeq" id="WP_218099335.1">
    <property type="nucleotide sequence ID" value="NZ_CAJVCE010000007.1"/>
</dbReference>
<dbReference type="PANTHER" id="PTHR43649">
    <property type="entry name" value="ARABINOSE-BINDING PROTEIN-RELATED"/>
    <property type="match status" value="1"/>
</dbReference>
<dbReference type="InterPro" id="IPR006059">
    <property type="entry name" value="SBP"/>
</dbReference>
<evidence type="ECO:0000256" key="2">
    <source>
        <dbReference type="ARBA" id="ARBA00008520"/>
    </source>
</evidence>
<organism evidence="6 7">
    <name type="scientific">Paenibacillus allorhizosphaerae</name>
    <dbReference type="NCBI Taxonomy" id="2849866"/>
    <lineage>
        <taxon>Bacteria</taxon>
        <taxon>Bacillati</taxon>
        <taxon>Bacillota</taxon>
        <taxon>Bacilli</taxon>
        <taxon>Bacillales</taxon>
        <taxon>Paenibacillaceae</taxon>
        <taxon>Paenibacillus</taxon>
    </lineage>
</organism>
<name>A0ABN7TKD9_9BACL</name>
<comment type="similarity">
    <text evidence="2">Belongs to the bacterial solute-binding protein 1 family.</text>
</comment>
<accession>A0ABN7TKD9</accession>
<dbReference type="InterPro" id="IPR050490">
    <property type="entry name" value="Bact_solute-bd_prot1"/>
</dbReference>
<reference evidence="6 7" key="1">
    <citation type="submission" date="2021-06" db="EMBL/GenBank/DDBJ databases">
        <authorList>
            <person name="Criscuolo A."/>
        </authorList>
    </citation>
    <scope>NUCLEOTIDE SEQUENCE [LARGE SCALE GENOMIC DNA]</scope>
    <source>
        <strain evidence="7">CIP 111802</strain>
    </source>
</reference>
<keyword evidence="4 5" id="KW-0732">Signal</keyword>
<comment type="subcellular location">
    <subcellularLocation>
        <location evidence="1">Cell envelope</location>
    </subcellularLocation>
</comment>
<dbReference type="PANTHER" id="PTHR43649:SF31">
    <property type="entry name" value="SN-GLYCEROL-3-PHOSPHATE-BINDING PERIPLASMIC PROTEIN UGPB"/>
    <property type="match status" value="1"/>
</dbReference>
<evidence type="ECO:0000313" key="6">
    <source>
        <dbReference type="EMBL" id="CAG7643461.1"/>
    </source>
</evidence>
<dbReference type="PROSITE" id="PS51257">
    <property type="entry name" value="PROKAR_LIPOPROTEIN"/>
    <property type="match status" value="1"/>
</dbReference>
<keyword evidence="3" id="KW-0813">Transport</keyword>
<dbReference type="Proteomes" id="UP000730618">
    <property type="component" value="Unassembled WGS sequence"/>
</dbReference>
<sequence>MRQKKWTIVVWMLVLSLFTAACGGGGGAADKKKEETPVVDPAAQPAEVVIYDTTGEKLELLMDKYGNKLKEKFPKYTFEIIPQVNSQTLPTLITSGKTIDIVVESTGVNLMNYNLQSDISDLITKYKVDLNRLEPTTIELQRKMAAGGIYGLPSWTRSLIIYYNKDLFDKFGIPYPKEGITWDELYALARTMTRQDGGTNYKGVTMAFDFGLMLNQLESPTQDPKTGKALFLQDPIKKVFENQARFYQIAGNELPGNRYYLDNQQSPFYKDKTVAMFLTLSGAEKMYKESVNWDVAPYPTWEGKPGIGSQSYPTYFFLTSASKNRDAAFQVLSYTVSDEFQKFSARAGNITILKDTSAMKDFAADLPYVKGKNLKAMIPKKYAAPTLKTKYNATANKELLAALEAVTKGTDVNTALRDAAERNDKQVTSEQSK</sequence>
<comment type="caution">
    <text evidence="6">The sequence shown here is derived from an EMBL/GenBank/DDBJ whole genome shotgun (WGS) entry which is preliminary data.</text>
</comment>
<evidence type="ECO:0008006" key="8">
    <source>
        <dbReference type="Google" id="ProtNLM"/>
    </source>
</evidence>
<keyword evidence="7" id="KW-1185">Reference proteome</keyword>
<evidence type="ECO:0000313" key="7">
    <source>
        <dbReference type="Proteomes" id="UP000730618"/>
    </source>
</evidence>
<evidence type="ECO:0000256" key="3">
    <source>
        <dbReference type="ARBA" id="ARBA00022448"/>
    </source>
</evidence>
<dbReference type="EMBL" id="CAJVCE010000007">
    <property type="protein sequence ID" value="CAG7643461.1"/>
    <property type="molecule type" value="Genomic_DNA"/>
</dbReference>
<feature type="chain" id="PRO_5046846072" description="Extracellular solute-binding protein" evidence="5">
    <location>
        <begin position="24"/>
        <end position="433"/>
    </location>
</feature>
<proteinExistence type="inferred from homology"/>
<feature type="signal peptide" evidence="5">
    <location>
        <begin position="1"/>
        <end position="23"/>
    </location>
</feature>
<protein>
    <recommendedName>
        <fullName evidence="8">Extracellular solute-binding protein</fullName>
    </recommendedName>
</protein>
<evidence type="ECO:0000256" key="4">
    <source>
        <dbReference type="ARBA" id="ARBA00022729"/>
    </source>
</evidence>
<dbReference type="Pfam" id="PF01547">
    <property type="entry name" value="SBP_bac_1"/>
    <property type="match status" value="1"/>
</dbReference>
<gene>
    <name evidence="6" type="ORF">PAECIP111802_03023</name>
</gene>
<evidence type="ECO:0000256" key="5">
    <source>
        <dbReference type="SAM" id="SignalP"/>
    </source>
</evidence>
<evidence type="ECO:0000256" key="1">
    <source>
        <dbReference type="ARBA" id="ARBA00004196"/>
    </source>
</evidence>